<dbReference type="Gene3D" id="3.10.620.10">
    <property type="entry name" value="Protein N-terminal glutamine amidohydrolase, alpha beta roll"/>
    <property type="match status" value="1"/>
</dbReference>
<dbReference type="InterPro" id="IPR039733">
    <property type="entry name" value="NTAQ1"/>
</dbReference>
<evidence type="ECO:0000256" key="8">
    <source>
        <dbReference type="RuleBase" id="RU367082"/>
    </source>
</evidence>
<evidence type="ECO:0000256" key="5">
    <source>
        <dbReference type="ARBA" id="ARBA00021247"/>
    </source>
</evidence>
<evidence type="ECO:0000256" key="4">
    <source>
        <dbReference type="ARBA" id="ARBA00012718"/>
    </source>
</evidence>
<organism evidence="10 11">
    <name type="scientific">Daphnia pulex</name>
    <name type="common">Water flea</name>
    <dbReference type="NCBI Taxonomy" id="6669"/>
    <lineage>
        <taxon>Eukaryota</taxon>
        <taxon>Metazoa</taxon>
        <taxon>Ecdysozoa</taxon>
        <taxon>Arthropoda</taxon>
        <taxon>Crustacea</taxon>
        <taxon>Branchiopoda</taxon>
        <taxon>Diplostraca</taxon>
        <taxon>Cladocera</taxon>
        <taxon>Anomopoda</taxon>
        <taxon>Daphniidae</taxon>
        <taxon>Daphnia</taxon>
    </lineage>
</organism>
<dbReference type="AlphaFoldDB" id="E9H4X9"/>
<dbReference type="GO" id="GO:0005634">
    <property type="term" value="C:nucleus"/>
    <property type="evidence" value="ECO:0000318"/>
    <property type="project" value="GO_Central"/>
</dbReference>
<dbReference type="FunFam" id="3.10.620.10:FF:000001">
    <property type="entry name" value="Blast:Protein N-terminal glutamine amidohydrolase"/>
    <property type="match status" value="1"/>
</dbReference>
<dbReference type="Pfam" id="PF09764">
    <property type="entry name" value="Nt_Gln_amidase"/>
    <property type="match status" value="1"/>
</dbReference>
<comment type="similarity">
    <text evidence="2 8">Belongs to the NTAQ1 family.</text>
</comment>
<evidence type="ECO:0000256" key="6">
    <source>
        <dbReference type="ARBA" id="ARBA00022801"/>
    </source>
</evidence>
<dbReference type="HOGENOM" id="CLU_091083_1_0_1"/>
<dbReference type="PANTHER" id="PTHR13035:SF0">
    <property type="entry name" value="PROTEIN N-TERMINAL GLUTAMINE AMIDOHYDROLASE"/>
    <property type="match status" value="1"/>
</dbReference>
<proteinExistence type="inferred from homology"/>
<dbReference type="EMBL" id="GL732592">
    <property type="protein sequence ID" value="EFX73220.1"/>
    <property type="molecule type" value="Genomic_DNA"/>
</dbReference>
<sequence length="190" mass="22155">MSISINSEDCVYTSCYCEENVWHVCKYVKENHPGLLDKCVAVFISNEKQTIPLWSQKQSTDEKGLVIWDYHVIFIYLAKENYFDVYDLDTTLPFPCSFEEYKTKALGLDHDLQTKFQRYFRVIPAEQYLATFSSDRSHMIKDGKWLKPPPNYPPILTATSANNLNDFISMSSREVPGQILNYRDFVSKFS</sequence>
<dbReference type="PhylomeDB" id="E9H4X9"/>
<dbReference type="STRING" id="6669.E9H4X9"/>
<feature type="domain" description="Protein N-terminal glutamine amidohydrolase alpha beta roll" evidence="9">
    <location>
        <begin position="12"/>
        <end position="189"/>
    </location>
</feature>
<evidence type="ECO:0000256" key="2">
    <source>
        <dbReference type="ARBA" id="ARBA00008985"/>
    </source>
</evidence>
<dbReference type="GO" id="GO:0005829">
    <property type="term" value="C:cytosol"/>
    <property type="evidence" value="ECO:0000318"/>
    <property type="project" value="GO_Central"/>
</dbReference>
<reference evidence="10 11" key="1">
    <citation type="journal article" date="2011" name="Science">
        <title>The ecoresponsive genome of Daphnia pulex.</title>
        <authorList>
            <person name="Colbourne J.K."/>
            <person name="Pfrender M.E."/>
            <person name="Gilbert D."/>
            <person name="Thomas W.K."/>
            <person name="Tucker A."/>
            <person name="Oakley T.H."/>
            <person name="Tokishita S."/>
            <person name="Aerts A."/>
            <person name="Arnold G.J."/>
            <person name="Basu M.K."/>
            <person name="Bauer D.J."/>
            <person name="Caceres C.E."/>
            <person name="Carmel L."/>
            <person name="Casola C."/>
            <person name="Choi J.H."/>
            <person name="Detter J.C."/>
            <person name="Dong Q."/>
            <person name="Dusheyko S."/>
            <person name="Eads B.D."/>
            <person name="Frohlich T."/>
            <person name="Geiler-Samerotte K.A."/>
            <person name="Gerlach D."/>
            <person name="Hatcher P."/>
            <person name="Jogdeo S."/>
            <person name="Krijgsveld J."/>
            <person name="Kriventseva E.V."/>
            <person name="Kultz D."/>
            <person name="Laforsch C."/>
            <person name="Lindquist E."/>
            <person name="Lopez J."/>
            <person name="Manak J.R."/>
            <person name="Muller J."/>
            <person name="Pangilinan J."/>
            <person name="Patwardhan R.P."/>
            <person name="Pitluck S."/>
            <person name="Pritham E.J."/>
            <person name="Rechtsteiner A."/>
            <person name="Rho M."/>
            <person name="Rogozin I.B."/>
            <person name="Sakarya O."/>
            <person name="Salamov A."/>
            <person name="Schaack S."/>
            <person name="Shapiro H."/>
            <person name="Shiga Y."/>
            <person name="Skalitzky C."/>
            <person name="Smith Z."/>
            <person name="Souvorov A."/>
            <person name="Sung W."/>
            <person name="Tang Z."/>
            <person name="Tsuchiya D."/>
            <person name="Tu H."/>
            <person name="Vos H."/>
            <person name="Wang M."/>
            <person name="Wolf Y.I."/>
            <person name="Yamagata H."/>
            <person name="Yamada T."/>
            <person name="Ye Y."/>
            <person name="Shaw J.R."/>
            <person name="Andrews J."/>
            <person name="Crease T.J."/>
            <person name="Tang H."/>
            <person name="Lucas S.M."/>
            <person name="Robertson H.M."/>
            <person name="Bork P."/>
            <person name="Koonin E.V."/>
            <person name="Zdobnov E.M."/>
            <person name="Grigoriev I.V."/>
            <person name="Lynch M."/>
            <person name="Boore J.L."/>
        </authorList>
    </citation>
    <scope>NUCLEOTIDE SEQUENCE [LARGE SCALE GENOMIC DNA]</scope>
</reference>
<accession>E9H4X9</accession>
<comment type="catalytic activity">
    <reaction evidence="7 8">
        <text>N-terminal L-glutaminyl-[protein] + H2O = N-terminal L-glutamyl-[protein] + NH4(+)</text>
        <dbReference type="Rhea" id="RHEA:50680"/>
        <dbReference type="Rhea" id="RHEA-COMP:12668"/>
        <dbReference type="Rhea" id="RHEA-COMP:12777"/>
        <dbReference type="ChEBI" id="CHEBI:15377"/>
        <dbReference type="ChEBI" id="CHEBI:28938"/>
        <dbReference type="ChEBI" id="CHEBI:64721"/>
        <dbReference type="ChEBI" id="CHEBI:64722"/>
        <dbReference type="EC" id="3.5.1.122"/>
    </reaction>
</comment>
<gene>
    <name evidence="10" type="ORF">DAPPUDRAFT_129384</name>
</gene>
<evidence type="ECO:0000256" key="1">
    <source>
        <dbReference type="ARBA" id="ARBA00003923"/>
    </source>
</evidence>
<dbReference type="PANTHER" id="PTHR13035">
    <property type="entry name" value="PROTEIN N-TERMINAL GLUTAMINE AMIDOHYDROLASE"/>
    <property type="match status" value="1"/>
</dbReference>
<evidence type="ECO:0000256" key="7">
    <source>
        <dbReference type="ARBA" id="ARBA00048768"/>
    </source>
</evidence>
<comment type="function">
    <text evidence="1 8">Mediates the side-chain deamidation of N-terminal glutamine residues to glutamate, an important step in N-end rule pathway of protein degradation. Conversion of the resulting N-terminal glutamine to glutamate renders the protein susceptible to arginylation, polyubiquitination and degradation as specified by the N-end rule. Does not act on substrates with internal or C-terminal glutamine and does not act on non-glutamine residues in any position.</text>
</comment>
<protein>
    <recommendedName>
        <fullName evidence="5 8">Protein N-terminal glutamine amidohydrolase</fullName>
        <ecNumber evidence="4 8">3.5.1.122</ecNumber>
    </recommendedName>
    <alternativeName>
        <fullName evidence="8">Protein NH2-terminal glutamine deamidase</fullName>
    </alternativeName>
</protein>
<dbReference type="KEGG" id="dpx:DAPPUDRAFT_129384"/>
<keyword evidence="6 8" id="KW-0378">Hydrolase</keyword>
<evidence type="ECO:0000313" key="10">
    <source>
        <dbReference type="EMBL" id="EFX73220.1"/>
    </source>
</evidence>
<dbReference type="eggNOG" id="KOG3261">
    <property type="taxonomic scope" value="Eukaryota"/>
</dbReference>
<dbReference type="GO" id="GO:0008418">
    <property type="term" value="F:protein-N-terminal asparagine amidohydrolase activity"/>
    <property type="evidence" value="ECO:0007669"/>
    <property type="project" value="UniProtKB-UniRule"/>
</dbReference>
<dbReference type="OMA" id="GWGTVYS"/>
<dbReference type="InterPro" id="IPR037132">
    <property type="entry name" value="N_Gln_amidohydro_ab_roll_sf"/>
</dbReference>
<comment type="subunit">
    <text evidence="3 8">Monomer.</text>
</comment>
<evidence type="ECO:0000259" key="9">
    <source>
        <dbReference type="Pfam" id="PF09764"/>
    </source>
</evidence>
<evidence type="ECO:0000313" key="11">
    <source>
        <dbReference type="Proteomes" id="UP000000305"/>
    </source>
</evidence>
<dbReference type="FunCoup" id="E9H4X9">
    <property type="interactions" value="1296"/>
</dbReference>
<dbReference type="GO" id="GO:0070773">
    <property type="term" value="F:protein-N-terminal glutamine amidohydrolase activity"/>
    <property type="evidence" value="ECO:0000318"/>
    <property type="project" value="GO_Central"/>
</dbReference>
<dbReference type="InterPro" id="IPR023128">
    <property type="entry name" value="Prot_N_Gln_amidohydro_ab_roll"/>
</dbReference>
<dbReference type="EC" id="3.5.1.122" evidence="4 8"/>
<dbReference type="InParanoid" id="E9H4X9"/>
<dbReference type="Proteomes" id="UP000000305">
    <property type="component" value="Unassembled WGS sequence"/>
</dbReference>
<keyword evidence="11" id="KW-1185">Reference proteome</keyword>
<evidence type="ECO:0000256" key="3">
    <source>
        <dbReference type="ARBA" id="ARBA00011245"/>
    </source>
</evidence>
<name>E9H4X9_DAPPU</name>
<dbReference type="OrthoDB" id="191192at2759"/>